<accession>A0ABC9C186</accession>
<evidence type="ECO:0000313" key="10">
    <source>
        <dbReference type="Proteomes" id="UP001497457"/>
    </source>
</evidence>
<dbReference type="GO" id="GO:0016020">
    <property type="term" value="C:membrane"/>
    <property type="evidence" value="ECO:0007669"/>
    <property type="project" value="UniProtKB-SubCell"/>
</dbReference>
<dbReference type="Proteomes" id="UP001497457">
    <property type="component" value="Chromosome 28b"/>
</dbReference>
<name>A0ABC9C186_9POAL</name>
<evidence type="ECO:0000256" key="4">
    <source>
        <dbReference type="ARBA" id="ARBA00023136"/>
    </source>
</evidence>
<keyword evidence="5" id="KW-0175">Coiled coil</keyword>
<feature type="transmembrane region" description="Helical" evidence="7">
    <location>
        <begin position="279"/>
        <end position="300"/>
    </location>
</feature>
<dbReference type="PANTHER" id="PTHR31422:SF17">
    <property type="entry name" value="OS08G0269000 PROTEIN"/>
    <property type="match status" value="1"/>
</dbReference>
<keyword evidence="10" id="KW-1185">Reference proteome</keyword>
<keyword evidence="2 7" id="KW-0812">Transmembrane</keyword>
<feature type="region of interest" description="Disordered" evidence="6">
    <location>
        <begin position="185"/>
        <end position="243"/>
    </location>
</feature>
<evidence type="ECO:0000256" key="7">
    <source>
        <dbReference type="SAM" id="Phobius"/>
    </source>
</evidence>
<dbReference type="GO" id="GO:0080115">
    <property type="term" value="F:myosin XI tail binding"/>
    <property type="evidence" value="ECO:0007669"/>
    <property type="project" value="UniProtKB-ARBA"/>
</dbReference>
<dbReference type="InterPro" id="IPR007656">
    <property type="entry name" value="GTD-bd"/>
</dbReference>
<evidence type="ECO:0000256" key="1">
    <source>
        <dbReference type="ARBA" id="ARBA00004370"/>
    </source>
</evidence>
<keyword evidence="3 7" id="KW-1133">Transmembrane helix</keyword>
<dbReference type="AlphaFoldDB" id="A0ABC9C186"/>
<dbReference type="PROSITE" id="PS51775">
    <property type="entry name" value="GTD_BINDING"/>
    <property type="match status" value="1"/>
</dbReference>
<feature type="domain" description="GTD-binding" evidence="8">
    <location>
        <begin position="8"/>
        <end position="109"/>
    </location>
</feature>
<comment type="subcellular location">
    <subcellularLocation>
        <location evidence="1">Membrane</location>
    </subcellularLocation>
</comment>
<evidence type="ECO:0000256" key="5">
    <source>
        <dbReference type="SAM" id="Coils"/>
    </source>
</evidence>
<dbReference type="Pfam" id="PF04576">
    <property type="entry name" value="Zein-binding"/>
    <property type="match status" value="1"/>
</dbReference>
<dbReference type="PANTHER" id="PTHR31422">
    <property type="entry name" value="BNAANNG28530D PROTEIN"/>
    <property type="match status" value="1"/>
</dbReference>
<feature type="compositionally biased region" description="Polar residues" evidence="6">
    <location>
        <begin position="233"/>
        <end position="243"/>
    </location>
</feature>
<sequence>MAGVEEEGEVVALREALRQQARVAEDLQAALEAEREAAASGADEALATIQRLQAEKAAERREADHFRRVAEMRIRHGEGAIASLRAVVVHNKMEIISLKSLNRMLLAAHAAGGAPFPLATTDHLPWLRRKLAKANDGVAPRRNASLAPAAHLEEFSSEPDVFAVDDRKPFRMLSDIGEVIGRDNWAARHNQSAPPKLSHRLRRAPSHARQQSLHEGHGSSSVLLEKATREGGRSSSSKEQSYQPQGELLLMSHPIEEVCGHTFSATIVRPLVKVAASMSLLRCLLIFILAVALAITKVLMSS</sequence>
<gene>
    <name evidence="9" type="ORF">URODEC1_LOCUS70496</name>
</gene>
<evidence type="ECO:0000256" key="3">
    <source>
        <dbReference type="ARBA" id="ARBA00022989"/>
    </source>
</evidence>
<reference evidence="9" key="1">
    <citation type="submission" date="2024-10" db="EMBL/GenBank/DDBJ databases">
        <authorList>
            <person name="Ryan C."/>
        </authorList>
    </citation>
    <scope>NUCLEOTIDE SEQUENCE [LARGE SCALE GENOMIC DNA]</scope>
</reference>
<organism evidence="9 10">
    <name type="scientific">Urochloa decumbens</name>
    <dbReference type="NCBI Taxonomy" id="240449"/>
    <lineage>
        <taxon>Eukaryota</taxon>
        <taxon>Viridiplantae</taxon>
        <taxon>Streptophyta</taxon>
        <taxon>Embryophyta</taxon>
        <taxon>Tracheophyta</taxon>
        <taxon>Spermatophyta</taxon>
        <taxon>Magnoliopsida</taxon>
        <taxon>Liliopsida</taxon>
        <taxon>Poales</taxon>
        <taxon>Poaceae</taxon>
        <taxon>PACMAD clade</taxon>
        <taxon>Panicoideae</taxon>
        <taxon>Panicodae</taxon>
        <taxon>Paniceae</taxon>
        <taxon>Melinidinae</taxon>
        <taxon>Urochloa</taxon>
    </lineage>
</organism>
<dbReference type="EMBL" id="OZ075138">
    <property type="protein sequence ID" value="CAL5011545.1"/>
    <property type="molecule type" value="Genomic_DNA"/>
</dbReference>
<feature type="compositionally biased region" description="Basic residues" evidence="6">
    <location>
        <begin position="197"/>
        <end position="206"/>
    </location>
</feature>
<proteinExistence type="predicted"/>
<evidence type="ECO:0000259" key="8">
    <source>
        <dbReference type="PROSITE" id="PS51775"/>
    </source>
</evidence>
<protein>
    <recommendedName>
        <fullName evidence="8">GTD-binding domain-containing protein</fullName>
    </recommendedName>
</protein>
<evidence type="ECO:0000313" key="9">
    <source>
        <dbReference type="EMBL" id="CAL5011545.1"/>
    </source>
</evidence>
<evidence type="ECO:0000256" key="6">
    <source>
        <dbReference type="SAM" id="MobiDB-lite"/>
    </source>
</evidence>
<keyword evidence="4 7" id="KW-0472">Membrane</keyword>
<evidence type="ECO:0000256" key="2">
    <source>
        <dbReference type="ARBA" id="ARBA00022692"/>
    </source>
</evidence>
<feature type="coiled-coil region" evidence="5">
    <location>
        <begin position="10"/>
        <end position="69"/>
    </location>
</feature>